<dbReference type="STRING" id="475255.SAMN04488101_10837"/>
<organism evidence="2 3">
    <name type="scientific">Pedobacter nyackensis</name>
    <dbReference type="NCBI Taxonomy" id="475255"/>
    <lineage>
        <taxon>Bacteria</taxon>
        <taxon>Pseudomonadati</taxon>
        <taxon>Bacteroidota</taxon>
        <taxon>Sphingobacteriia</taxon>
        <taxon>Sphingobacteriales</taxon>
        <taxon>Sphingobacteriaceae</taxon>
        <taxon>Pedobacter</taxon>
    </lineage>
</organism>
<dbReference type="PANTHER" id="PTHR15730">
    <property type="entry name" value="EXPERIMENTAL AUTOIMMUNE PROSTATITIS ANTIGEN 2-RELATED"/>
    <property type="match status" value="1"/>
</dbReference>
<protein>
    <submittedName>
        <fullName evidence="2">Peptidase M60, enhancin and enhancin-like</fullName>
    </submittedName>
</protein>
<name>A0A1W2DTR8_9SPHI</name>
<proteinExistence type="predicted"/>
<evidence type="ECO:0000313" key="3">
    <source>
        <dbReference type="Proteomes" id="UP000192678"/>
    </source>
</evidence>
<accession>A0A1W2DTR8</accession>
<dbReference type="AlphaFoldDB" id="A0A1W2DTR8"/>
<feature type="domain" description="Peptidase M60" evidence="1">
    <location>
        <begin position="101"/>
        <end position="409"/>
    </location>
</feature>
<dbReference type="EMBL" id="FWYB01000008">
    <property type="protein sequence ID" value="SMD00466.1"/>
    <property type="molecule type" value="Genomic_DNA"/>
</dbReference>
<dbReference type="InterPro" id="IPR042279">
    <property type="entry name" value="Pep_M60_3"/>
</dbReference>
<evidence type="ECO:0000313" key="2">
    <source>
        <dbReference type="EMBL" id="SMD00466.1"/>
    </source>
</evidence>
<dbReference type="SMART" id="SM01276">
    <property type="entry name" value="M60-like"/>
    <property type="match status" value="1"/>
</dbReference>
<dbReference type="Proteomes" id="UP000192678">
    <property type="component" value="Unassembled WGS sequence"/>
</dbReference>
<dbReference type="Gene3D" id="3.40.390.80">
    <property type="entry name" value="Peptidase M60, enhancin-like domain 2"/>
    <property type="match status" value="1"/>
</dbReference>
<dbReference type="InterPro" id="IPR051244">
    <property type="entry name" value="TCAF"/>
</dbReference>
<dbReference type="PANTHER" id="PTHR15730:SF5">
    <property type="entry name" value="SI:CH211-210B2.2-RELATED"/>
    <property type="match status" value="1"/>
</dbReference>
<dbReference type="InterPro" id="IPR031161">
    <property type="entry name" value="Peptidase_M60_dom"/>
</dbReference>
<dbReference type="Gene3D" id="1.10.390.30">
    <property type="entry name" value="Peptidase M60, enhancin-like domain 3"/>
    <property type="match status" value="1"/>
</dbReference>
<sequence>MIMKTTLLFCTSCLLVMLNTNCKKNKLETENIEKISAGSLRKIASVLPIVPGTDTSKYPAARIFPGLVASSEPRLTNYNVALDLTYTKVTTEDLKISKAPDAWLSTGLYAPAGELITIEAPANTPGLEVQIGAHTDNLTSIAPASRKRDPIIFTKNALTSGTNTARNLYGGQIWIRVANPLGYIVNLTISGAVKSPDYVRDVTTDAQWQAMIANTTVPFFELRGRRLILTMETKRLATYPLASPTALVAKFDDKLYHDMMAWYGWSSTTTNVKNRMPGTPWRIVHDIQPSAGAQHAGYPVVATANDNYFSQAVDINQWTGGNWGSYHEIGHNMQMGGLWSWIDLQEVSNNIFSLKVTNRAGYKHTKIAQMMPAVLAFTSIPNPNKDKLYTSASLDVRFGLFMQLMEKYGYGIITYMSNTARASTLDFSTTAYPNSVIRNQKKLDYFYELISDYTTKDMLPFLNAWGIYPSQEAQTLVASKHPMLTEQVWLYDPS</sequence>
<dbReference type="Pfam" id="PF17291">
    <property type="entry name" value="M60-like_N"/>
    <property type="match status" value="1"/>
</dbReference>
<keyword evidence="3" id="KW-1185">Reference proteome</keyword>
<dbReference type="PROSITE" id="PS51723">
    <property type="entry name" value="PEPTIDASE_M60"/>
    <property type="match status" value="1"/>
</dbReference>
<dbReference type="Pfam" id="PF13402">
    <property type="entry name" value="Peptidase_M60"/>
    <property type="match status" value="1"/>
</dbReference>
<evidence type="ECO:0000259" key="1">
    <source>
        <dbReference type="PROSITE" id="PS51723"/>
    </source>
</evidence>
<dbReference type="Gene3D" id="2.60.120.1250">
    <property type="entry name" value="Peptidase M60, enhancin-like domain 1"/>
    <property type="match status" value="1"/>
</dbReference>
<gene>
    <name evidence="2" type="ORF">SAMN04488101_10837</name>
</gene>
<reference evidence="2 3" key="1">
    <citation type="submission" date="2017-04" db="EMBL/GenBank/DDBJ databases">
        <authorList>
            <person name="Afonso C.L."/>
            <person name="Miller P.J."/>
            <person name="Scott M.A."/>
            <person name="Spackman E."/>
            <person name="Goraichik I."/>
            <person name="Dimitrov K.M."/>
            <person name="Suarez D.L."/>
            <person name="Swayne D.E."/>
        </authorList>
    </citation>
    <scope>NUCLEOTIDE SEQUENCE [LARGE SCALE GENOMIC DNA]</scope>
    <source>
        <strain evidence="2 3">DSM 19625</strain>
    </source>
</reference>
<dbReference type="InterPro" id="IPR035423">
    <property type="entry name" value="M60-like_N"/>
</dbReference>